<evidence type="ECO:0000313" key="10">
    <source>
        <dbReference type="Proteomes" id="UP001549031"/>
    </source>
</evidence>
<sequence>MTSEIIRARGLTKRYADGKTVFSGIGLHVSPGQRVALIGSNGAGKSTLLKCLIGLLPLNDGEVSTLGENIGASASPRQLQRLRRRIGVVFQHHGLVARQSVLTNVVHGKLGLSGGWHAWHQCIARQEWRRDAQAALAQVGLDHKAGARADALSGGQAQRVAIARALVRKPQLLIADEPAASLDPASGRDVMALFSQLAKDSGITLICTTHDMDHALEFSDRIIALKSGSIFFDQPTRDVTRRHLQEVFHA</sequence>
<dbReference type="PROSITE" id="PS00211">
    <property type="entry name" value="ABC_TRANSPORTER_1"/>
    <property type="match status" value="1"/>
</dbReference>
<dbReference type="PANTHER" id="PTHR43166">
    <property type="entry name" value="AMINO ACID IMPORT ATP-BINDING PROTEIN"/>
    <property type="match status" value="1"/>
</dbReference>
<keyword evidence="3" id="KW-1003">Cell membrane</keyword>
<dbReference type="GO" id="GO:0005524">
    <property type="term" value="F:ATP binding"/>
    <property type="evidence" value="ECO:0007669"/>
    <property type="project" value="UniProtKB-KW"/>
</dbReference>
<accession>A0ABV2H6L7</accession>
<evidence type="ECO:0000256" key="2">
    <source>
        <dbReference type="ARBA" id="ARBA00022448"/>
    </source>
</evidence>
<dbReference type="Proteomes" id="UP001549031">
    <property type="component" value="Unassembled WGS sequence"/>
</dbReference>
<keyword evidence="6" id="KW-1278">Translocase</keyword>
<proteinExistence type="inferred from homology"/>
<keyword evidence="10" id="KW-1185">Reference proteome</keyword>
<protein>
    <submittedName>
        <fullName evidence="9">Phosphonate transport system ATP-binding protein</fullName>
    </submittedName>
</protein>
<evidence type="ECO:0000256" key="6">
    <source>
        <dbReference type="ARBA" id="ARBA00022967"/>
    </source>
</evidence>
<evidence type="ECO:0000256" key="1">
    <source>
        <dbReference type="ARBA" id="ARBA00005417"/>
    </source>
</evidence>
<reference evidence="9 10" key="1">
    <citation type="submission" date="2024-06" db="EMBL/GenBank/DDBJ databases">
        <title>Genomic Encyclopedia of Type Strains, Phase IV (KMG-IV): sequencing the most valuable type-strain genomes for metagenomic binning, comparative biology and taxonomic classification.</title>
        <authorList>
            <person name="Goeker M."/>
        </authorList>
    </citation>
    <scope>NUCLEOTIDE SEQUENCE [LARGE SCALE GENOMIC DNA]</scope>
    <source>
        <strain evidence="9 10">DSM 105042</strain>
    </source>
</reference>
<keyword evidence="4" id="KW-0547">Nucleotide-binding</keyword>
<keyword evidence="2" id="KW-0813">Transport</keyword>
<dbReference type="SMART" id="SM00382">
    <property type="entry name" value="AAA"/>
    <property type="match status" value="1"/>
</dbReference>
<dbReference type="InterPro" id="IPR027417">
    <property type="entry name" value="P-loop_NTPase"/>
</dbReference>
<gene>
    <name evidence="9" type="ORF">ABID21_002308</name>
</gene>
<feature type="domain" description="ABC transporter" evidence="8">
    <location>
        <begin position="6"/>
        <end position="250"/>
    </location>
</feature>
<dbReference type="InterPro" id="IPR003439">
    <property type="entry name" value="ABC_transporter-like_ATP-bd"/>
</dbReference>
<dbReference type="Pfam" id="PF00005">
    <property type="entry name" value="ABC_tran"/>
    <property type="match status" value="1"/>
</dbReference>
<dbReference type="EMBL" id="JBEPLJ010000008">
    <property type="protein sequence ID" value="MET3586191.1"/>
    <property type="molecule type" value="Genomic_DNA"/>
</dbReference>
<dbReference type="Gene3D" id="3.40.50.300">
    <property type="entry name" value="P-loop containing nucleotide triphosphate hydrolases"/>
    <property type="match status" value="1"/>
</dbReference>
<dbReference type="PROSITE" id="PS50893">
    <property type="entry name" value="ABC_TRANSPORTER_2"/>
    <property type="match status" value="1"/>
</dbReference>
<dbReference type="PANTHER" id="PTHR43166:SF6">
    <property type="entry name" value="PHOSPHONATES IMPORT ATP-BINDING PROTEIN PHNC"/>
    <property type="match status" value="1"/>
</dbReference>
<evidence type="ECO:0000256" key="5">
    <source>
        <dbReference type="ARBA" id="ARBA00022840"/>
    </source>
</evidence>
<keyword evidence="7" id="KW-0472">Membrane</keyword>
<evidence type="ECO:0000313" key="9">
    <source>
        <dbReference type="EMBL" id="MET3586191.1"/>
    </source>
</evidence>
<dbReference type="InterPro" id="IPR003593">
    <property type="entry name" value="AAA+_ATPase"/>
</dbReference>
<evidence type="ECO:0000256" key="4">
    <source>
        <dbReference type="ARBA" id="ARBA00022741"/>
    </source>
</evidence>
<evidence type="ECO:0000256" key="7">
    <source>
        <dbReference type="ARBA" id="ARBA00023136"/>
    </source>
</evidence>
<organism evidence="9 10">
    <name type="scientific">Pseudorhizobium tarimense</name>
    <dbReference type="NCBI Taxonomy" id="1079109"/>
    <lineage>
        <taxon>Bacteria</taxon>
        <taxon>Pseudomonadati</taxon>
        <taxon>Pseudomonadota</taxon>
        <taxon>Alphaproteobacteria</taxon>
        <taxon>Hyphomicrobiales</taxon>
        <taxon>Rhizobiaceae</taxon>
        <taxon>Rhizobium/Agrobacterium group</taxon>
        <taxon>Pseudorhizobium</taxon>
    </lineage>
</organism>
<dbReference type="SUPFAM" id="SSF52540">
    <property type="entry name" value="P-loop containing nucleoside triphosphate hydrolases"/>
    <property type="match status" value="1"/>
</dbReference>
<keyword evidence="5 9" id="KW-0067">ATP-binding</keyword>
<dbReference type="InterPro" id="IPR050086">
    <property type="entry name" value="MetN_ABC_transporter-like"/>
</dbReference>
<evidence type="ECO:0000256" key="3">
    <source>
        <dbReference type="ARBA" id="ARBA00022475"/>
    </source>
</evidence>
<evidence type="ECO:0000259" key="8">
    <source>
        <dbReference type="PROSITE" id="PS50893"/>
    </source>
</evidence>
<comment type="similarity">
    <text evidence="1">Belongs to the ABC transporter superfamily.</text>
</comment>
<dbReference type="InterPro" id="IPR017871">
    <property type="entry name" value="ABC_transporter-like_CS"/>
</dbReference>
<comment type="caution">
    <text evidence="9">The sequence shown here is derived from an EMBL/GenBank/DDBJ whole genome shotgun (WGS) entry which is preliminary data.</text>
</comment>
<dbReference type="RefSeq" id="WP_247244176.1">
    <property type="nucleotide sequence ID" value="NZ_JALJRA010000008.1"/>
</dbReference>
<name>A0ABV2H6L7_9HYPH</name>